<feature type="transmembrane region" description="Helical" evidence="7">
    <location>
        <begin position="218"/>
        <end position="241"/>
    </location>
</feature>
<feature type="transmembrane region" description="Helical" evidence="7">
    <location>
        <begin position="312"/>
        <end position="331"/>
    </location>
</feature>
<keyword evidence="3" id="KW-1003">Cell membrane</keyword>
<evidence type="ECO:0000256" key="7">
    <source>
        <dbReference type="SAM" id="Phobius"/>
    </source>
</evidence>
<dbReference type="STRING" id="494026.PGLA_19985"/>
<reference evidence="9 10" key="1">
    <citation type="submission" date="2016-03" db="EMBL/GenBank/DDBJ databases">
        <title>Draft genome sequence of Paenibacillus glacialis DSM 22343.</title>
        <authorList>
            <person name="Shin S.-K."/>
            <person name="Yi H."/>
        </authorList>
    </citation>
    <scope>NUCLEOTIDE SEQUENCE [LARGE SCALE GENOMIC DNA]</scope>
    <source>
        <strain evidence="9 10">DSM 22343</strain>
    </source>
</reference>
<dbReference type="PROSITE" id="PS50850">
    <property type="entry name" value="MFS"/>
    <property type="match status" value="1"/>
</dbReference>
<feature type="domain" description="Major facilitator superfamily (MFS) profile" evidence="8">
    <location>
        <begin position="1"/>
        <end position="189"/>
    </location>
</feature>
<dbReference type="PANTHER" id="PTHR43266">
    <property type="entry name" value="MACROLIDE-EFFLUX PROTEIN"/>
    <property type="match status" value="1"/>
</dbReference>
<sequence length="438" mass="48643">MRDSRNIAIFSLSRLISELGTSVFRFALSLYILDLTGSASMFALVLSFTYIPGIFVNIFAGVFVDRSNKKRIMVITDILSGVSILLLMLMFQFYHDSIMLFIVYAMVLSTLQAFFMLAVNASIPNIVAADKVAAVNSSNQSIGALISILGPVIGAVAYSKFGLEKIFLLDGISFILSGFLNMLLIFTVRKEHLGAQKPYLDSLKEVYSYIKQRTAIKYLLTIFVIINFIIGPAISLILPFIVYQALKMSPEQLSFIEAALAVGVIVGALLVSIPKINKFITNKIFILIQLQALMIMLWMFPKWPIIDTNVHIVIMVGYMIVLALTGVFNTMGNIPMLSYVQIYIPEHMRASILGVVSTVTTIAVPIGMWIYGAALEVVDWSYITVISGACLLIVGIIAHRNHDLREFFNQTIEPETVRAPGVREADMYKAKVTMKSEN</sequence>
<feature type="transmembrane region" description="Helical" evidence="7">
    <location>
        <begin position="100"/>
        <end position="121"/>
    </location>
</feature>
<feature type="transmembrane region" description="Helical" evidence="7">
    <location>
        <begin position="284"/>
        <end position="300"/>
    </location>
</feature>
<keyword evidence="6 7" id="KW-0472">Membrane</keyword>
<dbReference type="Gene3D" id="1.20.1250.20">
    <property type="entry name" value="MFS general substrate transporter like domains"/>
    <property type="match status" value="1"/>
</dbReference>
<keyword evidence="5 7" id="KW-1133">Transmembrane helix</keyword>
<evidence type="ECO:0000256" key="6">
    <source>
        <dbReference type="ARBA" id="ARBA00023136"/>
    </source>
</evidence>
<comment type="subcellular location">
    <subcellularLocation>
        <location evidence="1">Cell membrane</location>
        <topology evidence="1">Multi-pass membrane protein</topology>
    </subcellularLocation>
</comment>
<proteinExistence type="predicted"/>
<evidence type="ECO:0000313" key="10">
    <source>
        <dbReference type="Proteomes" id="UP000076967"/>
    </source>
</evidence>
<dbReference type="InterPro" id="IPR020846">
    <property type="entry name" value="MFS_dom"/>
</dbReference>
<dbReference type="EMBL" id="LVJH01000048">
    <property type="protein sequence ID" value="OAB38379.1"/>
    <property type="molecule type" value="Genomic_DNA"/>
</dbReference>
<evidence type="ECO:0000259" key="8">
    <source>
        <dbReference type="PROSITE" id="PS50850"/>
    </source>
</evidence>
<dbReference type="RefSeq" id="WP_068536229.1">
    <property type="nucleotide sequence ID" value="NZ_LVJH01000048.1"/>
</dbReference>
<feature type="transmembrane region" description="Helical" evidence="7">
    <location>
        <begin position="142"/>
        <end position="161"/>
    </location>
</feature>
<keyword evidence="2" id="KW-0813">Transport</keyword>
<feature type="transmembrane region" description="Helical" evidence="7">
    <location>
        <begin position="167"/>
        <end position="188"/>
    </location>
</feature>
<dbReference type="InterPro" id="IPR036259">
    <property type="entry name" value="MFS_trans_sf"/>
</dbReference>
<dbReference type="SUPFAM" id="SSF103473">
    <property type="entry name" value="MFS general substrate transporter"/>
    <property type="match status" value="1"/>
</dbReference>
<protein>
    <submittedName>
        <fullName evidence="9">Arabinose ABC transporter permease</fullName>
    </submittedName>
</protein>
<evidence type="ECO:0000256" key="1">
    <source>
        <dbReference type="ARBA" id="ARBA00004651"/>
    </source>
</evidence>
<dbReference type="GO" id="GO:0022857">
    <property type="term" value="F:transmembrane transporter activity"/>
    <property type="evidence" value="ECO:0007669"/>
    <property type="project" value="InterPro"/>
</dbReference>
<keyword evidence="4 7" id="KW-0812">Transmembrane</keyword>
<keyword evidence="10" id="KW-1185">Reference proteome</keyword>
<name>A0A168HNX5_9BACL</name>
<feature type="transmembrane region" description="Helical" evidence="7">
    <location>
        <begin position="39"/>
        <end position="60"/>
    </location>
</feature>
<feature type="transmembrane region" description="Helical" evidence="7">
    <location>
        <begin position="380"/>
        <end position="398"/>
    </location>
</feature>
<organism evidence="9 10">
    <name type="scientific">Paenibacillus glacialis</name>
    <dbReference type="NCBI Taxonomy" id="494026"/>
    <lineage>
        <taxon>Bacteria</taxon>
        <taxon>Bacillati</taxon>
        <taxon>Bacillota</taxon>
        <taxon>Bacilli</taxon>
        <taxon>Bacillales</taxon>
        <taxon>Paenibacillaceae</taxon>
        <taxon>Paenibacillus</taxon>
    </lineage>
</organism>
<dbReference type="CDD" id="cd06173">
    <property type="entry name" value="MFS_MefA_like"/>
    <property type="match status" value="1"/>
</dbReference>
<gene>
    <name evidence="9" type="ORF">PGLA_19985</name>
</gene>
<feature type="transmembrane region" description="Helical" evidence="7">
    <location>
        <begin position="12"/>
        <end position="33"/>
    </location>
</feature>
<dbReference type="OrthoDB" id="9775268at2"/>
<dbReference type="InterPro" id="IPR011701">
    <property type="entry name" value="MFS"/>
</dbReference>
<feature type="transmembrane region" description="Helical" evidence="7">
    <location>
        <begin position="352"/>
        <end position="374"/>
    </location>
</feature>
<evidence type="ECO:0000256" key="4">
    <source>
        <dbReference type="ARBA" id="ARBA00022692"/>
    </source>
</evidence>
<feature type="transmembrane region" description="Helical" evidence="7">
    <location>
        <begin position="72"/>
        <end position="94"/>
    </location>
</feature>
<comment type="caution">
    <text evidence="9">The sequence shown here is derived from an EMBL/GenBank/DDBJ whole genome shotgun (WGS) entry which is preliminary data.</text>
</comment>
<dbReference type="PANTHER" id="PTHR43266:SF9">
    <property type="entry name" value="PERMEASE, MAJOR FACILITATOR SUPERFAMILY-RELATED"/>
    <property type="match status" value="1"/>
</dbReference>
<feature type="transmembrane region" description="Helical" evidence="7">
    <location>
        <begin position="253"/>
        <end position="272"/>
    </location>
</feature>
<dbReference type="GO" id="GO:0005886">
    <property type="term" value="C:plasma membrane"/>
    <property type="evidence" value="ECO:0007669"/>
    <property type="project" value="UniProtKB-SubCell"/>
</dbReference>
<evidence type="ECO:0000256" key="2">
    <source>
        <dbReference type="ARBA" id="ARBA00022448"/>
    </source>
</evidence>
<dbReference type="Pfam" id="PF07690">
    <property type="entry name" value="MFS_1"/>
    <property type="match status" value="1"/>
</dbReference>
<accession>A0A168HNX5</accession>
<evidence type="ECO:0000313" key="9">
    <source>
        <dbReference type="EMBL" id="OAB38379.1"/>
    </source>
</evidence>
<dbReference type="AlphaFoldDB" id="A0A168HNX5"/>
<dbReference type="Proteomes" id="UP000076967">
    <property type="component" value="Unassembled WGS sequence"/>
</dbReference>
<evidence type="ECO:0000256" key="3">
    <source>
        <dbReference type="ARBA" id="ARBA00022475"/>
    </source>
</evidence>
<evidence type="ECO:0000256" key="5">
    <source>
        <dbReference type="ARBA" id="ARBA00022989"/>
    </source>
</evidence>